<gene>
    <name evidence="5" type="primary">mgrA</name>
    <name evidence="5" type="ORF">EYD45_01575</name>
</gene>
<feature type="domain" description="NADP-dependent oxidoreductase" evidence="4">
    <location>
        <begin position="37"/>
        <end position="334"/>
    </location>
</feature>
<keyword evidence="3 5" id="KW-0560">Oxidoreductase</keyword>
<dbReference type="RefSeq" id="WP_130962588.1">
    <property type="nucleotide sequence ID" value="NZ_SIRT01000001.1"/>
</dbReference>
<dbReference type="EMBL" id="SIRT01000001">
    <property type="protein sequence ID" value="TBN06601.1"/>
    <property type="molecule type" value="Genomic_DNA"/>
</dbReference>
<dbReference type="Proteomes" id="UP000291142">
    <property type="component" value="Unassembled WGS sequence"/>
</dbReference>
<dbReference type="Gene3D" id="3.20.20.100">
    <property type="entry name" value="NADP-dependent oxidoreductase domain"/>
    <property type="match status" value="1"/>
</dbReference>
<keyword evidence="2" id="KW-0521">NADP</keyword>
<dbReference type="InterPro" id="IPR005399">
    <property type="entry name" value="K_chnl_volt-dep_bsu_KCNAB-rel"/>
</dbReference>
<comment type="caution">
    <text evidence="5">The sequence shown here is derived from an EMBL/GenBank/DDBJ whole genome shotgun (WGS) entry which is preliminary data.</text>
</comment>
<evidence type="ECO:0000256" key="3">
    <source>
        <dbReference type="ARBA" id="ARBA00023002"/>
    </source>
</evidence>
<dbReference type="SUPFAM" id="SSF51430">
    <property type="entry name" value="NAD(P)-linked oxidoreductase"/>
    <property type="match status" value="1"/>
</dbReference>
<evidence type="ECO:0000259" key="4">
    <source>
        <dbReference type="Pfam" id="PF00248"/>
    </source>
</evidence>
<name>A0A4Q9FI05_9FLAO</name>
<organism evidence="5 6">
    <name type="scientific">Hyunsoonleella flava</name>
    <dbReference type="NCBI Taxonomy" id="2527939"/>
    <lineage>
        <taxon>Bacteria</taxon>
        <taxon>Pseudomonadati</taxon>
        <taxon>Bacteroidota</taxon>
        <taxon>Flavobacteriia</taxon>
        <taxon>Flavobacteriales</taxon>
        <taxon>Flavobacteriaceae</taxon>
    </lineage>
</organism>
<protein>
    <submittedName>
        <fullName evidence="5">L-glyceraldehyde 3-phosphate reductase</fullName>
        <ecNumber evidence="5">1.1.1.-</ecNumber>
    </submittedName>
</protein>
<reference evidence="5 6" key="1">
    <citation type="submission" date="2019-02" db="EMBL/GenBank/DDBJ databases">
        <title>Hyunsoonleella sp., isolated from marine sediment.</title>
        <authorList>
            <person name="Liu B.-T."/>
        </authorList>
    </citation>
    <scope>NUCLEOTIDE SEQUENCE [LARGE SCALE GENOMIC DNA]</scope>
    <source>
        <strain evidence="5 6">T58</strain>
    </source>
</reference>
<dbReference type="InterPro" id="IPR023210">
    <property type="entry name" value="NADP_OxRdtase_dom"/>
</dbReference>
<evidence type="ECO:0000256" key="1">
    <source>
        <dbReference type="ARBA" id="ARBA00006515"/>
    </source>
</evidence>
<dbReference type="PANTHER" id="PTHR43150:SF4">
    <property type="entry name" value="L-GLYCERALDEHYDE 3-PHOSPHATE REDUCTASE"/>
    <property type="match status" value="1"/>
</dbReference>
<proteinExistence type="inferred from homology"/>
<dbReference type="EC" id="1.1.1.-" evidence="5"/>
<dbReference type="PANTHER" id="PTHR43150">
    <property type="entry name" value="HYPERKINETIC, ISOFORM M"/>
    <property type="match status" value="1"/>
</dbReference>
<keyword evidence="6" id="KW-1185">Reference proteome</keyword>
<dbReference type="InterPro" id="IPR036812">
    <property type="entry name" value="NAD(P)_OxRdtase_dom_sf"/>
</dbReference>
<evidence type="ECO:0000313" key="6">
    <source>
        <dbReference type="Proteomes" id="UP000291142"/>
    </source>
</evidence>
<accession>A0A4Q9FI05</accession>
<dbReference type="GO" id="GO:0016491">
    <property type="term" value="F:oxidoreductase activity"/>
    <property type="evidence" value="ECO:0007669"/>
    <property type="project" value="UniProtKB-KW"/>
</dbReference>
<comment type="similarity">
    <text evidence="1">Belongs to the shaker potassium channel beta subunit family.</text>
</comment>
<dbReference type="NCBIfam" id="NF007388">
    <property type="entry name" value="PRK09912.1"/>
    <property type="match status" value="1"/>
</dbReference>
<dbReference type="OrthoDB" id="9804790at2"/>
<dbReference type="Pfam" id="PF00248">
    <property type="entry name" value="Aldo_ket_red"/>
    <property type="match status" value="1"/>
</dbReference>
<sequence length="336" mass="37723">MQINDKSGATEYLASANRYDTMTYKRTGDSGVLLPAISLGLWHNFGFVDNLQNAREVLRCAFDLGITHFDLANNYGPPYGSAEENFGTILKRDFKSYRDELFIATKAGFDMWPGPYGNWGSRKYLMASLDQSLKRMGLDYVDVFYHHRPDPDTPLEETMGALTDIVRQGKALYVAISNYNPEDTQKAAELLKASNTPFILHQARYSMFDRWIEDGLLETLEHHGVGCITFSPLAQGMLTDKYLNGIPKDSRAAKNMTYLNSETVQSNLKKIKKLNEIAQNRGQKLSQMAIAWILRHRQVASVLIGASSTSQLKENVKALDNLSFSDAELKAITNAL</sequence>
<evidence type="ECO:0000313" key="5">
    <source>
        <dbReference type="EMBL" id="TBN06601.1"/>
    </source>
</evidence>
<dbReference type="AlphaFoldDB" id="A0A4Q9FI05"/>
<dbReference type="GO" id="GO:0051596">
    <property type="term" value="P:methylglyoxal catabolic process"/>
    <property type="evidence" value="ECO:0007669"/>
    <property type="project" value="TreeGrafter"/>
</dbReference>
<evidence type="ECO:0000256" key="2">
    <source>
        <dbReference type="ARBA" id="ARBA00022857"/>
    </source>
</evidence>